<dbReference type="RefSeq" id="WP_379709093.1">
    <property type="nucleotide sequence ID" value="NZ_JBHSCZ010000002.1"/>
</dbReference>
<dbReference type="EMBL" id="JBHSCZ010000002">
    <property type="protein sequence ID" value="MFC4263041.1"/>
    <property type="molecule type" value="Genomic_DNA"/>
</dbReference>
<keyword evidence="8" id="KW-1185">Reference proteome</keyword>
<proteinExistence type="predicted"/>
<reference evidence="8" key="1">
    <citation type="journal article" date="2019" name="Int. J. Syst. Evol. Microbiol.">
        <title>The Global Catalogue of Microorganisms (GCM) 10K type strain sequencing project: providing services to taxonomists for standard genome sequencing and annotation.</title>
        <authorList>
            <consortium name="The Broad Institute Genomics Platform"/>
            <consortium name="The Broad Institute Genome Sequencing Center for Infectious Disease"/>
            <person name="Wu L."/>
            <person name="Ma J."/>
        </authorList>
    </citation>
    <scope>NUCLEOTIDE SEQUENCE [LARGE SCALE GENOMIC DNA]</scope>
    <source>
        <strain evidence="8">CECT 8289</strain>
    </source>
</reference>
<feature type="chain" id="PRO_5046163296" evidence="5">
    <location>
        <begin position="20"/>
        <end position="216"/>
    </location>
</feature>
<evidence type="ECO:0000256" key="3">
    <source>
        <dbReference type="ARBA" id="ARBA00023004"/>
    </source>
</evidence>
<keyword evidence="5" id="KW-0732">Signal</keyword>
<comment type="caution">
    <text evidence="7">The sequence shown here is derived from an EMBL/GenBank/DDBJ whole genome shotgun (WGS) entry which is preliminary data.</text>
</comment>
<evidence type="ECO:0000313" key="8">
    <source>
        <dbReference type="Proteomes" id="UP001595907"/>
    </source>
</evidence>
<dbReference type="PROSITE" id="PS51007">
    <property type="entry name" value="CYTC"/>
    <property type="match status" value="1"/>
</dbReference>
<feature type="signal peptide" evidence="5">
    <location>
        <begin position="1"/>
        <end position="19"/>
    </location>
</feature>
<dbReference type="PANTHER" id="PTHR40394">
    <property type="entry name" value="LIPOPROTEIN-RELATED"/>
    <property type="match status" value="1"/>
</dbReference>
<organism evidence="7 8">
    <name type="scientific">Ferruginibacter yonginensis</name>
    <dbReference type="NCBI Taxonomy" id="1310416"/>
    <lineage>
        <taxon>Bacteria</taxon>
        <taxon>Pseudomonadati</taxon>
        <taxon>Bacteroidota</taxon>
        <taxon>Chitinophagia</taxon>
        <taxon>Chitinophagales</taxon>
        <taxon>Chitinophagaceae</taxon>
        <taxon>Ferruginibacter</taxon>
    </lineage>
</organism>
<gene>
    <name evidence="7" type="ORF">ACFOWM_09140</name>
</gene>
<accession>A0ABV8QS66</accession>
<dbReference type="InterPro" id="IPR009056">
    <property type="entry name" value="Cyt_c-like_dom"/>
</dbReference>
<name>A0ABV8QS66_9BACT</name>
<evidence type="ECO:0000313" key="7">
    <source>
        <dbReference type="EMBL" id="MFC4263041.1"/>
    </source>
</evidence>
<evidence type="ECO:0000256" key="2">
    <source>
        <dbReference type="ARBA" id="ARBA00022723"/>
    </source>
</evidence>
<keyword evidence="2 4" id="KW-0479">Metal-binding</keyword>
<evidence type="ECO:0000256" key="5">
    <source>
        <dbReference type="SAM" id="SignalP"/>
    </source>
</evidence>
<feature type="domain" description="Cytochrome c" evidence="6">
    <location>
        <begin position="110"/>
        <end position="196"/>
    </location>
</feature>
<dbReference type="PANTHER" id="PTHR40394:SF2">
    <property type="entry name" value="QUINOL:CYTOCHROME C OXIDOREDUCTASE MEMBRANE PROTEIN"/>
    <property type="match status" value="1"/>
</dbReference>
<dbReference type="PROSITE" id="PS51257">
    <property type="entry name" value="PROKAR_LIPOPROTEIN"/>
    <property type="match status" value="1"/>
</dbReference>
<keyword evidence="3 4" id="KW-0408">Iron</keyword>
<evidence type="ECO:0000259" key="6">
    <source>
        <dbReference type="PROSITE" id="PS51007"/>
    </source>
</evidence>
<protein>
    <submittedName>
        <fullName evidence="7">C-type cytochrome</fullName>
    </submittedName>
</protein>
<keyword evidence="1 4" id="KW-0349">Heme</keyword>
<evidence type="ECO:0000256" key="4">
    <source>
        <dbReference type="PROSITE-ProRule" id="PRU00433"/>
    </source>
</evidence>
<dbReference type="InterPro" id="IPR036909">
    <property type="entry name" value="Cyt_c-like_dom_sf"/>
</dbReference>
<dbReference type="Pfam" id="PF13442">
    <property type="entry name" value="Cytochrome_CBB3"/>
    <property type="match status" value="1"/>
</dbReference>
<evidence type="ECO:0000256" key="1">
    <source>
        <dbReference type="ARBA" id="ARBA00022617"/>
    </source>
</evidence>
<dbReference type="Proteomes" id="UP001595907">
    <property type="component" value="Unassembled WGS sequence"/>
</dbReference>
<dbReference type="SUPFAM" id="SSF46626">
    <property type="entry name" value="Cytochrome c"/>
    <property type="match status" value="1"/>
</dbReference>
<sequence>MKKLNFIVTILVVATVVFASCDSKRQPGKIYMPDMAYSRAYESYGGRDTTKFTTIESKRGGNVIFYNNIPPHGTIKRGELFPYTIPNDSAGYKLSASVKNPYDSIPMSKKDMEEAGRLYNINCAICHGAKGVANGPIATGGYVGGVANLTADAYVKMTDGTMFHSITYGRGVMGSYASQVSRQQRWMIIKYIRTLQPKPEAAAAPAAKDSTAAKKI</sequence>
<dbReference type="Gene3D" id="1.10.760.10">
    <property type="entry name" value="Cytochrome c-like domain"/>
    <property type="match status" value="1"/>
</dbReference>